<dbReference type="EnsemblPlants" id="Ma01_t03460.1">
    <property type="protein sequence ID" value="Ma01_p03460.1"/>
    <property type="gene ID" value="Ma01_g03460"/>
</dbReference>
<proteinExistence type="predicted"/>
<evidence type="ECO:0000313" key="1">
    <source>
        <dbReference type="EMBL" id="CAG1858437.1"/>
    </source>
</evidence>
<evidence type="ECO:0000313" key="2">
    <source>
        <dbReference type="EnsemblPlants" id="Ma01_p03460.1"/>
    </source>
</evidence>
<sequence>MKRNACKVKLAKKYRLLHQKDMTGTQLSSLKGSITGLKGMIGTSHRWQRRL</sequence>
<protein>
    <submittedName>
        <fullName evidence="1">(wild Malaysian banana) hypothetical protein</fullName>
    </submittedName>
</protein>
<keyword evidence="3" id="KW-1185">Reference proteome</keyword>
<reference evidence="1" key="1">
    <citation type="submission" date="2021-03" db="EMBL/GenBank/DDBJ databases">
        <authorList>
            <consortium name="Genoscope - CEA"/>
            <person name="William W."/>
        </authorList>
    </citation>
    <scope>NUCLEOTIDE SEQUENCE</scope>
    <source>
        <strain evidence="1">Doubled-haploid Pahang</strain>
    </source>
</reference>
<dbReference type="Gramene" id="Ma01_t03460.1">
    <property type="protein sequence ID" value="Ma01_p03460.1"/>
    <property type="gene ID" value="Ma01_g03460"/>
</dbReference>
<dbReference type="Proteomes" id="UP000012960">
    <property type="component" value="Unplaced"/>
</dbReference>
<organism evidence="2 3">
    <name type="scientific">Musa acuminata subsp. malaccensis</name>
    <name type="common">Wild banana</name>
    <name type="synonym">Musa malaccensis</name>
    <dbReference type="NCBI Taxonomy" id="214687"/>
    <lineage>
        <taxon>Eukaryota</taxon>
        <taxon>Viridiplantae</taxon>
        <taxon>Streptophyta</taxon>
        <taxon>Embryophyta</taxon>
        <taxon>Tracheophyta</taxon>
        <taxon>Spermatophyta</taxon>
        <taxon>Magnoliopsida</taxon>
        <taxon>Liliopsida</taxon>
        <taxon>Zingiberales</taxon>
        <taxon>Musaceae</taxon>
        <taxon>Musa</taxon>
    </lineage>
</organism>
<accession>A0A804HPV3</accession>
<reference evidence="2" key="2">
    <citation type="submission" date="2021-05" db="UniProtKB">
        <authorList>
            <consortium name="EnsemblPlants"/>
        </authorList>
    </citation>
    <scope>IDENTIFICATION</scope>
    <source>
        <strain evidence="2">subsp. malaccensis</strain>
    </source>
</reference>
<dbReference type="AlphaFoldDB" id="A0A804HPV3"/>
<dbReference type="EMBL" id="HG996466">
    <property type="protein sequence ID" value="CAG1858437.1"/>
    <property type="molecule type" value="Genomic_DNA"/>
</dbReference>
<dbReference type="InParanoid" id="A0A804HPV3"/>
<name>A0A804HPV3_MUSAM</name>
<gene>
    <name evidence="1" type="ORF">GSMUA_287320.1</name>
</gene>
<evidence type="ECO:0000313" key="3">
    <source>
        <dbReference type="Proteomes" id="UP000012960"/>
    </source>
</evidence>